<reference evidence="2" key="2">
    <citation type="submission" date="2016-06" db="EMBL/GenBank/DDBJ databases">
        <title>Towards a vaccine: An investigation of Klebsiella pneumoniae surface antigens.</title>
        <authorList>
            <person name="Follador R."/>
            <person name="Heinz E."/>
            <person name="Wyres K.L."/>
            <person name="Ellington M.J."/>
            <person name="Kowarik M."/>
            <person name="Holt K.E."/>
            <person name="Thomson N.R."/>
        </authorList>
    </citation>
    <scope>NUCLEOTIDE SEQUENCE</scope>
    <source>
        <strain evidence="2">426</strain>
    </source>
</reference>
<sequence>MLPVFVISLADDIERRTLISRAMHELSIDFEFIDAIKGKTLTQEELSHLNLRFVESRENRKLAFGEIGCTLSHIKTYKLMLERGIEWCCILEDDIILDKRFGAFIERLQLNDLYGFENDILFLGGQNGTKASKYISRSVWNKKSISSEVFYKTIKSEKYLYRTCCYLVNKKVATKLINLASNDFFLADEWRYFKKKDIVNKFYLADFIKHPIDLVNSHIEKERAVSYATSKNVAPMKLLDNIKNIVNGNVFLLWIKDTFVLFRTQVRRLYL</sequence>
<accession>A0A193SEI2</accession>
<name>A0A193SEI2_KLEPN</name>
<protein>
    <submittedName>
        <fullName evidence="2">Glycosyltransferase family 25 (LPS biosynthesis protein)</fullName>
    </submittedName>
</protein>
<gene>
    <name evidence="2" type="primary">wctD</name>
</gene>
<dbReference type="EMBL" id="LT174580">
    <property type="protein sequence ID" value="CZQ24947.1"/>
    <property type="molecule type" value="Genomic_DNA"/>
</dbReference>
<dbReference type="AlphaFoldDB" id="A0A193SEI2"/>
<feature type="domain" description="Glycosyl transferase family 25" evidence="1">
    <location>
        <begin position="1"/>
        <end position="182"/>
    </location>
</feature>
<organism evidence="2">
    <name type="scientific">Klebsiella pneumoniae</name>
    <dbReference type="NCBI Taxonomy" id="573"/>
    <lineage>
        <taxon>Bacteria</taxon>
        <taxon>Pseudomonadati</taxon>
        <taxon>Pseudomonadota</taxon>
        <taxon>Gammaproteobacteria</taxon>
        <taxon>Enterobacterales</taxon>
        <taxon>Enterobacteriaceae</taxon>
        <taxon>Klebsiella/Raoultella group</taxon>
        <taxon>Klebsiella</taxon>
        <taxon>Klebsiella pneumoniae complex</taxon>
    </lineage>
</organism>
<dbReference type="Pfam" id="PF01755">
    <property type="entry name" value="Glyco_transf_25"/>
    <property type="match status" value="1"/>
</dbReference>
<dbReference type="RefSeq" id="WP_071703900.1">
    <property type="nucleotide sequence ID" value="NZ_BIKP01000017.1"/>
</dbReference>
<keyword evidence="2" id="KW-0808">Transferase</keyword>
<evidence type="ECO:0000259" key="1">
    <source>
        <dbReference type="Pfam" id="PF01755"/>
    </source>
</evidence>
<dbReference type="CDD" id="cd06532">
    <property type="entry name" value="Glyco_transf_25"/>
    <property type="match status" value="1"/>
</dbReference>
<evidence type="ECO:0000313" key="2">
    <source>
        <dbReference type="EMBL" id="CZQ24947.1"/>
    </source>
</evidence>
<dbReference type="InterPro" id="IPR002654">
    <property type="entry name" value="Glyco_trans_25"/>
</dbReference>
<proteinExistence type="predicted"/>
<dbReference type="GO" id="GO:0016740">
    <property type="term" value="F:transferase activity"/>
    <property type="evidence" value="ECO:0007669"/>
    <property type="project" value="UniProtKB-KW"/>
</dbReference>
<reference evidence="2" key="1">
    <citation type="submission" date="2016-02" db="EMBL/GenBank/DDBJ databases">
        <authorList>
            <person name="Wen L."/>
            <person name="He K."/>
            <person name="Yang H."/>
        </authorList>
    </citation>
    <scope>NUCLEOTIDE SEQUENCE</scope>
    <source>
        <strain evidence="2">426</strain>
    </source>
</reference>